<dbReference type="InterPro" id="IPR016181">
    <property type="entry name" value="Acyl_CoA_acyltransferase"/>
</dbReference>
<dbReference type="InterPro" id="IPR000182">
    <property type="entry name" value="GNAT_dom"/>
</dbReference>
<dbReference type="GO" id="GO:0016747">
    <property type="term" value="F:acyltransferase activity, transferring groups other than amino-acyl groups"/>
    <property type="evidence" value="ECO:0007669"/>
    <property type="project" value="InterPro"/>
</dbReference>
<evidence type="ECO:0000313" key="5">
    <source>
        <dbReference type="Proteomes" id="UP000284395"/>
    </source>
</evidence>
<dbReference type="OrthoDB" id="143110at2"/>
<evidence type="ECO:0000256" key="1">
    <source>
        <dbReference type="ARBA" id="ARBA00022679"/>
    </source>
</evidence>
<dbReference type="Proteomes" id="UP000284395">
    <property type="component" value="Unassembled WGS sequence"/>
</dbReference>
<feature type="domain" description="N-acetyltransferase" evidence="3">
    <location>
        <begin position="17"/>
        <end position="186"/>
    </location>
</feature>
<dbReference type="SUPFAM" id="SSF55729">
    <property type="entry name" value="Acyl-CoA N-acyltransferases (Nat)"/>
    <property type="match status" value="1"/>
</dbReference>
<evidence type="ECO:0000313" key="4">
    <source>
        <dbReference type="EMBL" id="RKF18184.1"/>
    </source>
</evidence>
<dbReference type="PROSITE" id="PS51186">
    <property type="entry name" value="GNAT"/>
    <property type="match status" value="1"/>
</dbReference>
<sequence>MGRLNNRTTKGQKRARVEHRRATIADSDALARLGRTSFVAAFGHVYDPADLNRFLDSAYAPETIAQEIAGTEFDHRLMIENDALTGYVKIQPASPYAEYSDAARPLCLNQLYTDPAMTGRGIGAQLMDWVIETAGERQADAIQLSVWSENFGAQRFYQRYGFAKIADIDFWVGNHRDDEFLYELKL</sequence>
<dbReference type="PANTHER" id="PTHR43877">
    <property type="entry name" value="AMINOALKYLPHOSPHONATE N-ACETYLTRANSFERASE-RELATED-RELATED"/>
    <property type="match status" value="1"/>
</dbReference>
<gene>
    <name evidence="4" type="ORF">D6851_15305</name>
</gene>
<protein>
    <submittedName>
        <fullName evidence="4">GNAT family N-acetyltransferase</fullName>
    </submittedName>
</protein>
<organism evidence="4 5">
    <name type="scientific">Altericroceibacterium spongiae</name>
    <dbReference type="NCBI Taxonomy" id="2320269"/>
    <lineage>
        <taxon>Bacteria</taxon>
        <taxon>Pseudomonadati</taxon>
        <taxon>Pseudomonadota</taxon>
        <taxon>Alphaproteobacteria</taxon>
        <taxon>Sphingomonadales</taxon>
        <taxon>Erythrobacteraceae</taxon>
        <taxon>Altericroceibacterium</taxon>
    </lineage>
</organism>
<evidence type="ECO:0000259" key="3">
    <source>
        <dbReference type="PROSITE" id="PS51186"/>
    </source>
</evidence>
<comment type="caution">
    <text evidence="4">The sequence shown here is derived from an EMBL/GenBank/DDBJ whole genome shotgun (WGS) entry which is preliminary data.</text>
</comment>
<dbReference type="EMBL" id="RAPF01000011">
    <property type="protein sequence ID" value="RKF18184.1"/>
    <property type="molecule type" value="Genomic_DNA"/>
</dbReference>
<dbReference type="Gene3D" id="3.40.630.30">
    <property type="match status" value="1"/>
</dbReference>
<dbReference type="InterPro" id="IPR050832">
    <property type="entry name" value="Bact_Acetyltransf"/>
</dbReference>
<reference evidence="4 5" key="1">
    <citation type="submission" date="2018-09" db="EMBL/GenBank/DDBJ databases">
        <title>Altererythrobacter spongiae sp. nov., isolated from a marine sponge.</title>
        <authorList>
            <person name="Zhuang L."/>
            <person name="Luo L."/>
        </authorList>
    </citation>
    <scope>NUCLEOTIDE SEQUENCE [LARGE SCALE GENOMIC DNA]</scope>
    <source>
        <strain evidence="4 5">HN-Y73</strain>
    </source>
</reference>
<dbReference type="AlphaFoldDB" id="A0A420EBZ8"/>
<dbReference type="CDD" id="cd04301">
    <property type="entry name" value="NAT_SF"/>
    <property type="match status" value="1"/>
</dbReference>
<name>A0A420EBZ8_9SPHN</name>
<evidence type="ECO:0000256" key="2">
    <source>
        <dbReference type="ARBA" id="ARBA00023315"/>
    </source>
</evidence>
<keyword evidence="2" id="KW-0012">Acyltransferase</keyword>
<keyword evidence="5" id="KW-1185">Reference proteome</keyword>
<keyword evidence="1 4" id="KW-0808">Transferase</keyword>
<proteinExistence type="predicted"/>
<dbReference type="Pfam" id="PF00583">
    <property type="entry name" value="Acetyltransf_1"/>
    <property type="match status" value="1"/>
</dbReference>
<accession>A0A420EBZ8</accession>